<dbReference type="Pfam" id="PF02365">
    <property type="entry name" value="NAM"/>
    <property type="match status" value="1"/>
</dbReference>
<dbReference type="Gene3D" id="2.170.150.80">
    <property type="entry name" value="NAC domain"/>
    <property type="match status" value="1"/>
</dbReference>
<keyword evidence="1" id="KW-0805">Transcription regulation</keyword>
<dbReference type="RefSeq" id="XP_008243510.1">
    <property type="nucleotide sequence ID" value="XM_008245288.2"/>
</dbReference>
<dbReference type="SUPFAM" id="SSF101941">
    <property type="entry name" value="NAC domain"/>
    <property type="match status" value="1"/>
</dbReference>
<dbReference type="PANTHER" id="PTHR31744">
    <property type="entry name" value="PROTEIN CUP-SHAPED COTYLEDON 2-RELATED"/>
    <property type="match status" value="1"/>
</dbReference>
<evidence type="ECO:0000256" key="5">
    <source>
        <dbReference type="SAM" id="MobiDB-lite"/>
    </source>
</evidence>
<feature type="domain" description="NAC" evidence="6">
    <location>
        <begin position="4"/>
        <end position="178"/>
    </location>
</feature>
<gene>
    <name evidence="8" type="primary">LOC103341742</name>
</gene>
<accession>A0ABM0PRT6</accession>
<dbReference type="GeneID" id="103341742"/>
<evidence type="ECO:0000256" key="2">
    <source>
        <dbReference type="ARBA" id="ARBA00023125"/>
    </source>
</evidence>
<feature type="compositionally biased region" description="Gly residues" evidence="5">
    <location>
        <begin position="213"/>
        <end position="223"/>
    </location>
</feature>
<keyword evidence="3" id="KW-0804">Transcription</keyword>
<dbReference type="PANTHER" id="PTHR31744:SF220">
    <property type="entry name" value="LOW QUALITY PROTEIN: NAC DOMAIN-CONTAINING PROTEIN 90-LIKE"/>
    <property type="match status" value="1"/>
</dbReference>
<evidence type="ECO:0000256" key="1">
    <source>
        <dbReference type="ARBA" id="ARBA00023015"/>
    </source>
</evidence>
<reference evidence="8" key="2">
    <citation type="submission" date="2025-08" db="UniProtKB">
        <authorList>
            <consortium name="RefSeq"/>
        </authorList>
    </citation>
    <scope>IDENTIFICATION</scope>
</reference>
<sequence length="292" mass="32780">MGDLPPGFRFYPTEEELVSFYLQNKLEGRREDLNRVMDRVIPVLYIYEYNPWDLPQFSGEACHGDPEQWFFFIPRQESEARGGRPRRLTTTGYWKATGSPSFVYSSNCNRAIGLKRTMVFYNGRAPHGRKTEWKMNEYKAVEAHHADQNQPLIASSSSNTPSAPTLRQEFSLCRVYKKSKCLRAFDRRPLGVEIMSNPSLNLNQTAAAHEGAGHQGQGAGDQGQGSASHSRNPLMGSDQRTNSSSPESSSSGDHHGPQPPSQPAGETGTLPMFIDNEALWDLEQLMINNNWL</sequence>
<dbReference type="InterPro" id="IPR003441">
    <property type="entry name" value="NAC-dom"/>
</dbReference>
<evidence type="ECO:0000313" key="8">
    <source>
        <dbReference type="RefSeq" id="XP_008243510.1"/>
    </source>
</evidence>
<protein>
    <submittedName>
        <fullName evidence="8">NAC domain-containing protein 90-like</fullName>
    </submittedName>
</protein>
<evidence type="ECO:0000259" key="6">
    <source>
        <dbReference type="PROSITE" id="PS51005"/>
    </source>
</evidence>
<reference evidence="7" key="1">
    <citation type="journal article" date="2012" name="Nat. Commun.">
        <title>The genome of Prunus mume.</title>
        <authorList>
            <person name="Zhang Q."/>
            <person name="Chen W."/>
            <person name="Sun L."/>
            <person name="Zhao F."/>
            <person name="Huang B."/>
            <person name="Yang W."/>
            <person name="Tao Y."/>
            <person name="Wang J."/>
            <person name="Yuan Z."/>
            <person name="Fan G."/>
            <person name="Xing Z."/>
            <person name="Han C."/>
            <person name="Pan H."/>
            <person name="Zhong X."/>
            <person name="Shi W."/>
            <person name="Liang X."/>
            <person name="Du D."/>
            <person name="Sun F."/>
            <person name="Xu Z."/>
            <person name="Hao R."/>
            <person name="Lv T."/>
            <person name="Lv Y."/>
            <person name="Zheng Z."/>
            <person name="Sun M."/>
            <person name="Luo L."/>
            <person name="Cai M."/>
            <person name="Gao Y."/>
            <person name="Wang J."/>
            <person name="Yin Y."/>
            <person name="Xu X."/>
            <person name="Cheng T."/>
            <person name="Wang J."/>
        </authorList>
    </citation>
    <scope>NUCLEOTIDE SEQUENCE [LARGE SCALE GENOMIC DNA]</scope>
</reference>
<evidence type="ECO:0000313" key="7">
    <source>
        <dbReference type="Proteomes" id="UP000694861"/>
    </source>
</evidence>
<proteinExistence type="predicted"/>
<keyword evidence="7" id="KW-1185">Reference proteome</keyword>
<organism evidence="7 8">
    <name type="scientific">Prunus mume</name>
    <name type="common">Japanese apricot</name>
    <name type="synonym">Armeniaca mume</name>
    <dbReference type="NCBI Taxonomy" id="102107"/>
    <lineage>
        <taxon>Eukaryota</taxon>
        <taxon>Viridiplantae</taxon>
        <taxon>Streptophyta</taxon>
        <taxon>Embryophyta</taxon>
        <taxon>Tracheophyta</taxon>
        <taxon>Spermatophyta</taxon>
        <taxon>Magnoliopsida</taxon>
        <taxon>eudicotyledons</taxon>
        <taxon>Gunneridae</taxon>
        <taxon>Pentapetalae</taxon>
        <taxon>rosids</taxon>
        <taxon>fabids</taxon>
        <taxon>Rosales</taxon>
        <taxon>Rosaceae</taxon>
        <taxon>Amygdaloideae</taxon>
        <taxon>Amygdaleae</taxon>
        <taxon>Prunus</taxon>
    </lineage>
</organism>
<name>A0ABM0PRT6_PRUMU</name>
<feature type="region of interest" description="Disordered" evidence="5">
    <location>
        <begin position="208"/>
        <end position="269"/>
    </location>
</feature>
<dbReference type="InterPro" id="IPR036093">
    <property type="entry name" value="NAC_dom_sf"/>
</dbReference>
<dbReference type="PROSITE" id="PS51005">
    <property type="entry name" value="NAC"/>
    <property type="match status" value="1"/>
</dbReference>
<dbReference type="Proteomes" id="UP000694861">
    <property type="component" value="Unplaced"/>
</dbReference>
<keyword evidence="2" id="KW-0238">DNA-binding</keyword>
<keyword evidence="4" id="KW-0539">Nucleus</keyword>
<evidence type="ECO:0000256" key="4">
    <source>
        <dbReference type="ARBA" id="ARBA00023242"/>
    </source>
</evidence>
<evidence type="ECO:0000256" key="3">
    <source>
        <dbReference type="ARBA" id="ARBA00023163"/>
    </source>
</evidence>